<dbReference type="GO" id="GO:0032259">
    <property type="term" value="P:methylation"/>
    <property type="evidence" value="ECO:0007669"/>
    <property type="project" value="UniProtKB-KW"/>
</dbReference>
<keyword evidence="5" id="KW-0680">Restriction system</keyword>
<evidence type="ECO:0000313" key="12">
    <source>
        <dbReference type="Proteomes" id="UP000199062"/>
    </source>
</evidence>
<keyword evidence="2 11" id="KW-0489">Methyltransferase</keyword>
<evidence type="ECO:0000256" key="8">
    <source>
        <dbReference type="SAM" id="Coils"/>
    </source>
</evidence>
<dbReference type="EC" id="2.1.1.72" evidence="1"/>
<proteinExistence type="predicted"/>
<feature type="domain" description="TaqI-like C-terminal specificity" evidence="10">
    <location>
        <begin position="1027"/>
        <end position="1157"/>
    </location>
</feature>
<dbReference type="OrthoDB" id="45790at2157"/>
<evidence type="ECO:0000256" key="2">
    <source>
        <dbReference type="ARBA" id="ARBA00022603"/>
    </source>
</evidence>
<dbReference type="GO" id="GO:0009007">
    <property type="term" value="F:site-specific DNA-methyltransferase (adenine-specific) activity"/>
    <property type="evidence" value="ECO:0007669"/>
    <property type="project" value="UniProtKB-EC"/>
</dbReference>
<keyword evidence="12" id="KW-1185">Reference proteome</keyword>
<dbReference type="PRINTS" id="PR00507">
    <property type="entry name" value="N12N6MTFRASE"/>
</dbReference>
<dbReference type="SUPFAM" id="SSF53335">
    <property type="entry name" value="S-adenosyl-L-methionine-dependent methyltransferases"/>
    <property type="match status" value="1"/>
</dbReference>
<evidence type="ECO:0000259" key="9">
    <source>
        <dbReference type="Pfam" id="PF07669"/>
    </source>
</evidence>
<dbReference type="Gene3D" id="3.40.50.150">
    <property type="entry name" value="Vaccinia Virus protein VP39"/>
    <property type="match status" value="1"/>
</dbReference>
<name>A0A1I6M2M6_9EURY</name>
<dbReference type="Pfam" id="PF07669">
    <property type="entry name" value="Eco57I"/>
    <property type="match status" value="1"/>
</dbReference>
<keyword evidence="4" id="KW-0949">S-adenosyl-L-methionine</keyword>
<dbReference type="PANTHER" id="PTHR33841:SF1">
    <property type="entry name" value="DNA METHYLTRANSFERASE A"/>
    <property type="match status" value="1"/>
</dbReference>
<reference evidence="11 12" key="1">
    <citation type="submission" date="2016-10" db="EMBL/GenBank/DDBJ databases">
        <authorList>
            <person name="de Groot N.N."/>
        </authorList>
    </citation>
    <scope>NUCLEOTIDE SEQUENCE [LARGE SCALE GENOMIC DNA]</scope>
    <source>
        <strain evidence="11 12">CGMCC 1.10457</strain>
    </source>
</reference>
<accession>A0A1I6M2M6</accession>
<dbReference type="InterPro" id="IPR025931">
    <property type="entry name" value="TaqI_C"/>
</dbReference>
<keyword evidence="3" id="KW-0808">Transferase</keyword>
<dbReference type="GO" id="GO:0009307">
    <property type="term" value="P:DNA restriction-modification system"/>
    <property type="evidence" value="ECO:0007669"/>
    <property type="project" value="UniProtKB-KW"/>
</dbReference>
<keyword evidence="6" id="KW-0238">DNA-binding</keyword>
<feature type="domain" description="Type II methyltransferase M.TaqI-like" evidence="9">
    <location>
        <begin position="583"/>
        <end position="880"/>
    </location>
</feature>
<evidence type="ECO:0000313" key="11">
    <source>
        <dbReference type="EMBL" id="SFS09888.1"/>
    </source>
</evidence>
<dbReference type="STRING" id="767519.SAMN05216559_3610"/>
<sequence>MSQLTLGPRPYDNSGLFNGDYLYTSVPEFDLWDCDDGAQEALDSISELYEDEGEFLDGYNEDELRGTWIDKILRILGYDFLNETSIPRGNGQVDYVLFNSESERRQSQRFNKSGDSNETFRHSLGFVEAKQWDEDFEREYVGRAYRNASSQVCHYLDRTPSNVRWGILTNGRKWRIYGNREYETQIYYEVDLVELIAKGDLEDFKYFYVFFGPHSLRGSIGDSFLDEVWTESENYSAQLGEDLQDNVFTALRLLGEGLVECNDLDIEPGDDEELAELKEQSLVYLYRLMFILYAEGKDLIRPEDPHARDEFEEHFSLEGRRKDIVEEAGVGGFFEDFSTRSRDYWDRLNRLFELIDKGDKELGIPAYNGGLFDAEEHQFLTENHVTDYYLAQVIYYLSTAINEDGELVYANYADLDTRHLGSVYEGLLEHQFKIAEEKMVAISEDGGQVWKTAAEIDDEEPVDTADENSLYVVNDEGERRSTGSYYTPDYIVTYIVENTLDPLIDDIRESLIEDGYEQGSHEYAGQFYARVLELNILDPAMGSGHFLTAVTSYLAEQVQETARDAELSSVLKEEVIRREIAKECIFGVDLNEMAVELAKLSMWLETLASDKPLTFLDHHFKQGNSLIGADLDEIDALPGHKSDEDEIEEEQSTLNLFQNTVQDTIKKYLKEYAEFEEIGDDTIDEIEKKKEKYEGLEHEEMRLRLEQLANVYTATHFDVEVPADAYDNLKKALSGEHETSWEEFTEKSWFKEAEAMAEKHDFLHWKLEFVEAFFNGSAKQSEKGFDAVVGNPPYFNLEIVDDEGVNETLKWNYDDLYAGKADILYFFVGLGINLIRDRGNLGYIVSRYFTEAHFAKDFRESVSDNADIHEIVDFGNNQVFPGVDTLTVVLELAKNRPVEDTTITYLLDELESDAQEIQQTMEKLTVGEETDMGGQYTIPESSFGSDRWGILSKTLLDIKDSIESNGTRLGEDYRTGQGMMTGLNEAFTVSDDEISTWGIEDEVLKPLVKNGDLRKYQYTSRGLQLLYLENKDISNYPNTKEYLSQYKPDLENRAKDNVEWYRFLNPINKELFESPDEKIICPFVATENRFIVDSDGLYNDGGDVEVIVPDINNLPDNRYLVCLLNSTLIEFYHLHHAKLKRDGFYEYFGNSLQDIPLCLEPADRDADVTVLPDSVIAGAEDDDVESVLSHVYDVMVEKHEKRKTLKEGLDPFKYLSRTASVNGLTDVLNEEMKYGSKVNDIVFDSRHDITDLELVEKSDSDDWVLRGQVKMREKVGEDYQWKRDDEDGNGIVRQWVKLYSFPGNLVDQNRMRKYQVVLENYDDFENKSPKNGFPGGRTRTVQEKLEKATLPVVDSVDMDPYFDLEDEIDELEADIMEIYRGVDQIVYDLYDMSDEEIDRVEDENGVGLELQ</sequence>
<dbReference type="Proteomes" id="UP000199062">
    <property type="component" value="Unassembled WGS sequence"/>
</dbReference>
<dbReference type="InterPro" id="IPR002052">
    <property type="entry name" value="DNA_methylase_N6_adenine_CS"/>
</dbReference>
<feature type="coiled-coil region" evidence="8">
    <location>
        <begin position="679"/>
        <end position="706"/>
    </location>
</feature>
<gene>
    <name evidence="11" type="ORF">SAMN05216559_3610</name>
</gene>
<dbReference type="Pfam" id="PF12950">
    <property type="entry name" value="TaqI_C"/>
    <property type="match status" value="1"/>
</dbReference>
<dbReference type="PROSITE" id="PS00092">
    <property type="entry name" value="N6_MTASE"/>
    <property type="match status" value="1"/>
</dbReference>
<evidence type="ECO:0000259" key="10">
    <source>
        <dbReference type="Pfam" id="PF12950"/>
    </source>
</evidence>
<evidence type="ECO:0000256" key="6">
    <source>
        <dbReference type="ARBA" id="ARBA00023125"/>
    </source>
</evidence>
<evidence type="ECO:0000256" key="3">
    <source>
        <dbReference type="ARBA" id="ARBA00022679"/>
    </source>
</evidence>
<evidence type="ECO:0000256" key="7">
    <source>
        <dbReference type="ARBA" id="ARBA00047942"/>
    </source>
</evidence>
<dbReference type="InterPro" id="IPR011639">
    <property type="entry name" value="MethylTrfase_TaqI-like_dom"/>
</dbReference>
<organism evidence="11 12">
    <name type="scientific">Halomicrobium zhouii</name>
    <dbReference type="NCBI Taxonomy" id="767519"/>
    <lineage>
        <taxon>Archaea</taxon>
        <taxon>Methanobacteriati</taxon>
        <taxon>Methanobacteriota</taxon>
        <taxon>Stenosarchaea group</taxon>
        <taxon>Halobacteria</taxon>
        <taxon>Halobacteriales</taxon>
        <taxon>Haloarculaceae</taxon>
        <taxon>Halomicrobium</taxon>
    </lineage>
</organism>
<protein>
    <recommendedName>
        <fullName evidence="1">site-specific DNA-methyltransferase (adenine-specific)</fullName>
        <ecNumber evidence="1">2.1.1.72</ecNumber>
    </recommendedName>
</protein>
<evidence type="ECO:0000256" key="4">
    <source>
        <dbReference type="ARBA" id="ARBA00022691"/>
    </source>
</evidence>
<comment type="catalytic activity">
    <reaction evidence="7">
        <text>a 2'-deoxyadenosine in DNA + S-adenosyl-L-methionine = an N(6)-methyl-2'-deoxyadenosine in DNA + S-adenosyl-L-homocysteine + H(+)</text>
        <dbReference type="Rhea" id="RHEA:15197"/>
        <dbReference type="Rhea" id="RHEA-COMP:12418"/>
        <dbReference type="Rhea" id="RHEA-COMP:12419"/>
        <dbReference type="ChEBI" id="CHEBI:15378"/>
        <dbReference type="ChEBI" id="CHEBI:57856"/>
        <dbReference type="ChEBI" id="CHEBI:59789"/>
        <dbReference type="ChEBI" id="CHEBI:90615"/>
        <dbReference type="ChEBI" id="CHEBI:90616"/>
        <dbReference type="EC" id="2.1.1.72"/>
    </reaction>
</comment>
<evidence type="ECO:0000256" key="5">
    <source>
        <dbReference type="ARBA" id="ARBA00022747"/>
    </source>
</evidence>
<dbReference type="InterPro" id="IPR050953">
    <property type="entry name" value="N4_N6_ade-DNA_methylase"/>
</dbReference>
<dbReference type="GO" id="GO:0003677">
    <property type="term" value="F:DNA binding"/>
    <property type="evidence" value="ECO:0007669"/>
    <property type="project" value="UniProtKB-KW"/>
</dbReference>
<evidence type="ECO:0000256" key="1">
    <source>
        <dbReference type="ARBA" id="ARBA00011900"/>
    </source>
</evidence>
<dbReference type="InterPro" id="IPR029063">
    <property type="entry name" value="SAM-dependent_MTases_sf"/>
</dbReference>
<dbReference type="RefSeq" id="WP_089818322.1">
    <property type="nucleotide sequence ID" value="NZ_FOZK01000004.1"/>
</dbReference>
<dbReference type="PANTHER" id="PTHR33841">
    <property type="entry name" value="DNA METHYLTRANSFERASE YEEA-RELATED"/>
    <property type="match status" value="1"/>
</dbReference>
<dbReference type="EMBL" id="FOZK01000004">
    <property type="protein sequence ID" value="SFS09888.1"/>
    <property type="molecule type" value="Genomic_DNA"/>
</dbReference>
<keyword evidence="8" id="KW-0175">Coiled coil</keyword>